<evidence type="ECO:0000313" key="2">
    <source>
        <dbReference type="EMBL" id="RZV06601.1"/>
    </source>
</evidence>
<organism evidence="2 3">
    <name type="scientific">Natrinema hispanicum</name>
    <dbReference type="NCBI Taxonomy" id="392421"/>
    <lineage>
        <taxon>Archaea</taxon>
        <taxon>Methanobacteriati</taxon>
        <taxon>Methanobacteriota</taxon>
        <taxon>Stenosarchaea group</taxon>
        <taxon>Halobacteria</taxon>
        <taxon>Halobacteriales</taxon>
        <taxon>Natrialbaceae</taxon>
        <taxon>Natrinema</taxon>
    </lineage>
</organism>
<keyword evidence="1" id="KW-1133">Transmembrane helix</keyword>
<keyword evidence="1" id="KW-0812">Transmembrane</keyword>
<feature type="transmembrane region" description="Helical" evidence="1">
    <location>
        <begin position="32"/>
        <end position="57"/>
    </location>
</feature>
<feature type="transmembrane region" description="Helical" evidence="1">
    <location>
        <begin position="63"/>
        <end position="84"/>
    </location>
</feature>
<accession>A0A482Y6G8</accession>
<dbReference type="EMBL" id="SHMP01000007">
    <property type="protein sequence ID" value="RZV06601.1"/>
    <property type="molecule type" value="Genomic_DNA"/>
</dbReference>
<protein>
    <submittedName>
        <fullName evidence="2">Uncharacterized protein</fullName>
    </submittedName>
</protein>
<reference evidence="2 3" key="1">
    <citation type="submission" date="2019-02" db="EMBL/GenBank/DDBJ databases">
        <title>Genomic Encyclopedia of Archaeal and Bacterial Type Strains, Phase II (KMG-II): from individual species to whole genera.</title>
        <authorList>
            <person name="Goeker M."/>
        </authorList>
    </citation>
    <scope>NUCLEOTIDE SEQUENCE [LARGE SCALE GENOMIC DNA]</scope>
    <source>
        <strain evidence="2 3">DSM 18328</strain>
    </source>
</reference>
<dbReference type="AlphaFoldDB" id="A0A482Y6G8"/>
<dbReference type="RefSeq" id="WP_130501483.1">
    <property type="nucleotide sequence ID" value="NZ_SHMP01000007.1"/>
</dbReference>
<evidence type="ECO:0000256" key="1">
    <source>
        <dbReference type="SAM" id="Phobius"/>
    </source>
</evidence>
<sequence length="256" mass="28876">MGISEWIPTSEEFKPNWLSPVTFRQSVVRISYVIGLGIVLSILVEITLQLLGISVVFQSRITITTLLSTVGPIILSTLLAYLYYQQKQILSKEHRSNISVNRFIGADEDNIRLKISNAGSGVIRSVLLRIDLEFDDGDIRGKSNYLDLKTENGDSSRTFVKPYEADTIFSKKLLLPIKFPDESDHRIPPFGMAMRFAEQYGATSGHLKIDLVWEDAIQTGQITVFDEDFEVKGIEDFENFIEEYPEQSAVLFGGLD</sequence>
<evidence type="ECO:0000313" key="3">
    <source>
        <dbReference type="Proteomes" id="UP000291097"/>
    </source>
</evidence>
<dbReference type="Proteomes" id="UP000291097">
    <property type="component" value="Unassembled WGS sequence"/>
</dbReference>
<name>A0A482Y6G8_9EURY</name>
<comment type="caution">
    <text evidence="2">The sequence shown here is derived from an EMBL/GenBank/DDBJ whole genome shotgun (WGS) entry which is preliminary data.</text>
</comment>
<keyword evidence="1" id="KW-0472">Membrane</keyword>
<proteinExistence type="predicted"/>
<gene>
    <name evidence="2" type="ORF">BDK88_3619</name>
</gene>